<gene>
    <name evidence="3" type="ORF">MPH_04302</name>
</gene>
<protein>
    <submittedName>
        <fullName evidence="3">Uncharacterized protein</fullName>
    </submittedName>
</protein>
<feature type="compositionally biased region" description="Polar residues" evidence="1">
    <location>
        <begin position="800"/>
        <end position="815"/>
    </location>
</feature>
<reference evidence="3 4" key="1">
    <citation type="journal article" date="2012" name="BMC Genomics">
        <title>Tools to kill: Genome of one of the most destructive plant pathogenic fungi Macrophomina phaseolina.</title>
        <authorList>
            <person name="Islam M.S."/>
            <person name="Haque M.S."/>
            <person name="Islam M.M."/>
            <person name="Emdad E.M."/>
            <person name="Halim A."/>
            <person name="Hossen Q.M.M."/>
            <person name="Hossain M.Z."/>
            <person name="Ahmed B."/>
            <person name="Rahim S."/>
            <person name="Rahman M.S."/>
            <person name="Alam M.M."/>
            <person name="Hou S."/>
            <person name="Wan X."/>
            <person name="Saito J.A."/>
            <person name="Alam M."/>
        </authorList>
    </citation>
    <scope>NUCLEOTIDE SEQUENCE [LARGE SCALE GENOMIC DNA]</scope>
    <source>
        <strain evidence="3 4">MS6</strain>
    </source>
</reference>
<feature type="compositionally biased region" description="Polar residues" evidence="1">
    <location>
        <begin position="185"/>
        <end position="195"/>
    </location>
</feature>
<feature type="region of interest" description="Disordered" evidence="1">
    <location>
        <begin position="1"/>
        <end position="119"/>
    </location>
</feature>
<feature type="compositionally biased region" description="Polar residues" evidence="1">
    <location>
        <begin position="780"/>
        <end position="791"/>
    </location>
</feature>
<feature type="compositionally biased region" description="Basic and acidic residues" evidence="1">
    <location>
        <begin position="716"/>
        <end position="729"/>
    </location>
</feature>
<dbReference type="HOGENOM" id="CLU_255870_0_0_1"/>
<evidence type="ECO:0000256" key="1">
    <source>
        <dbReference type="SAM" id="MobiDB-lite"/>
    </source>
</evidence>
<feature type="compositionally biased region" description="Polar residues" evidence="1">
    <location>
        <begin position="853"/>
        <end position="866"/>
    </location>
</feature>
<evidence type="ECO:0000313" key="3">
    <source>
        <dbReference type="EMBL" id="EKG18500.1"/>
    </source>
</evidence>
<feature type="region of interest" description="Disordered" evidence="1">
    <location>
        <begin position="1168"/>
        <end position="1190"/>
    </location>
</feature>
<keyword evidence="2" id="KW-1133">Transmembrane helix</keyword>
<feature type="region of interest" description="Disordered" evidence="1">
    <location>
        <begin position="1066"/>
        <end position="1090"/>
    </location>
</feature>
<dbReference type="eggNOG" id="ENOG502SGVE">
    <property type="taxonomic scope" value="Eukaryota"/>
</dbReference>
<feature type="transmembrane region" description="Helical" evidence="2">
    <location>
        <begin position="1262"/>
        <end position="1283"/>
    </location>
</feature>
<feature type="region of interest" description="Disordered" evidence="1">
    <location>
        <begin position="159"/>
        <end position="198"/>
    </location>
</feature>
<name>K2SP16_MACPH</name>
<accession>K2SP16</accession>
<dbReference type="Proteomes" id="UP000007129">
    <property type="component" value="Unassembled WGS sequence"/>
</dbReference>
<keyword evidence="2" id="KW-0472">Membrane</keyword>
<feature type="compositionally biased region" description="Polar residues" evidence="1">
    <location>
        <begin position="1067"/>
        <end position="1089"/>
    </location>
</feature>
<evidence type="ECO:0000256" key="2">
    <source>
        <dbReference type="SAM" id="Phobius"/>
    </source>
</evidence>
<feature type="compositionally biased region" description="Pro residues" evidence="1">
    <location>
        <begin position="88"/>
        <end position="99"/>
    </location>
</feature>
<dbReference type="EMBL" id="AHHD01000207">
    <property type="protein sequence ID" value="EKG18500.1"/>
    <property type="molecule type" value="Genomic_DNA"/>
</dbReference>
<feature type="compositionally biased region" description="Low complexity" evidence="1">
    <location>
        <begin position="23"/>
        <end position="41"/>
    </location>
</feature>
<feature type="transmembrane region" description="Helical" evidence="2">
    <location>
        <begin position="1217"/>
        <end position="1241"/>
    </location>
</feature>
<dbReference type="VEuPathDB" id="FungiDB:MPH_04302"/>
<dbReference type="InParanoid" id="K2SP16"/>
<keyword evidence="2" id="KW-0812">Transmembrane</keyword>
<dbReference type="OrthoDB" id="5353066at2759"/>
<feature type="compositionally biased region" description="Basic and acidic residues" evidence="1">
    <location>
        <begin position="1168"/>
        <end position="1185"/>
    </location>
</feature>
<evidence type="ECO:0000313" key="4">
    <source>
        <dbReference type="Proteomes" id="UP000007129"/>
    </source>
</evidence>
<comment type="caution">
    <text evidence="3">The sequence shown here is derived from an EMBL/GenBank/DDBJ whole genome shotgun (WGS) entry which is preliminary data.</text>
</comment>
<feature type="region of interest" description="Disordered" evidence="1">
    <location>
        <begin position="716"/>
        <end position="735"/>
    </location>
</feature>
<feature type="region of interest" description="Disordered" evidence="1">
    <location>
        <begin position="764"/>
        <end position="867"/>
    </location>
</feature>
<feature type="compositionally biased region" description="Basic and acidic residues" evidence="1">
    <location>
        <begin position="836"/>
        <end position="852"/>
    </location>
</feature>
<sequence length="1287" mass="139597">MSTFSATLHQRVAAPVTPPAHSPQPSHHSIPSPSSTRSFTPIHAISLHQYRRQQASPSTPEPPGGKRLKRKTAATHLNASERELLLPPARPPPLPPTPPSTSHSEPPRRDAKSPFSGLHVSSFRSLPALQQRPSLGLRDIAKLNASSADLPVVAGPAAAAHPRDFGLGSRKRLPRPKDIEIRRPLNSSPVRSDPSSLDVLSPAGLASTSSFTLSKFPFPEPPQSKPATPPLNVWPPESNPELTPLLADTPPATPAVLHFRGTSFDVVNPHNSLYLSNLETPADLENEVNDYFNRTSLDQLLPSDMDPPPGKDHGQVERSQRPLFDDLVSAHASIAKTKVQPPKASQRQAPGLRAEPIVSSVARPPLPSEQPERRISIMDRARTVFKRKDGSKMVEGDAFRAVPYQATSISLGPPGTNTLASSGLEITGNATIDVTRPSGDTWETCSDSFMPHGDQASEYAHSEFDSSSMYFGPLSDRRSLPFGYQNQITDYSGEVSYQFEDTPRHSIYTHHSTRPSVDSRAHEYVSKAIDNTISNIFEQYGGMEGSQAAVSADDLVSDDDDDDDAATIRVPSLRSMVPSSPRADRTSGLSKFEFGLDEVRNSGNADSPVSSPVTPHNGAFPKVPTVMRVPAGLPPNSPPPLAPGMDQQPGHAYKYASEDYSNRASSYGDTRKLLDISGNVDSSHRMSAITEGSCVSDGDRLAQSPLQEFIECSDSHRGTPEFEQYHQRPSEPSQNSLICEDTEASMKSDSGDSGGIAFPAPWKESAVSEESGPALRKQAVVTSPGRNNTGSDIPAMWMPSASSSRFSPRNDSPATLGTEGTDGDWETLAQATTSGDHSRENSKDHSSGDELHSQNVTPLSRSNTNPWRKKQAMENVGSIPALTSPADIKNIPRFPRDSQLSFLRNSRHSRGSHATQLRATDSQPLQLSPEQMRNFLVYGPSDEILIDEVEMSPLARKPKHQDLQGASSFAGPASRVNSFDKFAIVGPNANLTGTPMGTGMRHAGSSVVGNSSSPPSNIQAYNEIFASSPPSVSTPTRQTLLGKSDETVVYSPTAGRMVNPDLYAKFQTPSTQPRSSPLAQGSVVSSHSSRVPIMGSYGRQIDSLRAEASHRAERYHKMKAASVGTASKINTPRPNGLIMPRASVRGMTAPFPLELQNKELHHHDSMTFGSERSEAAPVVRRESSHTSEPLYRHSPHLLQRPRPNSSNIAEKCENKKALSWIIFAMSAWFPPTAMLLFLGTLDSLMFHMSKREIYHVGQLQKKCALVAFIVETVGLIIVLVLWLSKAI</sequence>
<organism evidence="3 4">
    <name type="scientific">Macrophomina phaseolina (strain MS6)</name>
    <name type="common">Charcoal rot fungus</name>
    <dbReference type="NCBI Taxonomy" id="1126212"/>
    <lineage>
        <taxon>Eukaryota</taxon>
        <taxon>Fungi</taxon>
        <taxon>Dikarya</taxon>
        <taxon>Ascomycota</taxon>
        <taxon>Pezizomycotina</taxon>
        <taxon>Dothideomycetes</taxon>
        <taxon>Dothideomycetes incertae sedis</taxon>
        <taxon>Botryosphaeriales</taxon>
        <taxon>Botryosphaeriaceae</taxon>
        <taxon>Macrophomina</taxon>
    </lineage>
</organism>
<proteinExistence type="predicted"/>